<gene>
    <name evidence="2" type="ORF">ACFSJ0_49515</name>
</gene>
<keyword evidence="1" id="KW-0812">Transmembrane</keyword>
<feature type="transmembrane region" description="Helical" evidence="1">
    <location>
        <begin position="223"/>
        <end position="239"/>
    </location>
</feature>
<feature type="transmembrane region" description="Helical" evidence="1">
    <location>
        <begin position="400"/>
        <end position="425"/>
    </location>
</feature>
<feature type="transmembrane region" description="Helical" evidence="1">
    <location>
        <begin position="199"/>
        <end position="217"/>
    </location>
</feature>
<proteinExistence type="predicted"/>
<sequence length="579" mass="62260">MDSVGTAESADRTARSPREWCEEAVARLRTGHPDTALEAARLAADLEPANEWAYRLISLALERQGRDADAVAPAEHAVSLARGSWPARLRLGTALRRVPGRWAEAVEQAALARRYAPEEADPHVLHGDQALLRAEHTPAERAYLTALDRDPAHPQARVNLGLTLLRWDRFPAHRDPAWPIDPRESGRARRALEVWSRQSRLLLALATIAVVVAALAFDRGREGRLGGLLVLVLLVPITLRQARRVRVWSYVPAMLGRDPWLGAALASAAVSVAAFAAWLTLGALPAPPGLSSASDPLWAALAGIVVLGWPVTAAVRALAELWRGRPLRALAQFARAPAERTARRNGGVTLWIVLGRTWSVLVPLVCGALAVEPRAAVLAVAVPYPMLASYRRARYGEDGWLAVATGLVVLASVACAAGGLLGLVWAWRAGLGALCAAVVVFALRAARAWWRGGPGPWRASLIMCDLPTGDAPSVAVTPEIRQAFAYARSVVLSFGDSLGPRVVGTAATVTPSGELRLVPEPQARAAVEADPRVAVFAADPLQRRFWVEVRGIAVADSDLLRVTPKQVLMGEFPGRHQRR</sequence>
<keyword evidence="3" id="KW-1185">Reference proteome</keyword>
<name>A0ABW4GS68_9ACTN</name>
<evidence type="ECO:0008006" key="4">
    <source>
        <dbReference type="Google" id="ProtNLM"/>
    </source>
</evidence>
<dbReference type="RefSeq" id="WP_219532253.1">
    <property type="nucleotide sequence ID" value="NZ_JAHKRM010000013.1"/>
</dbReference>
<organism evidence="2 3">
    <name type="scientific">Nonomuraea guangzhouensis</name>
    <dbReference type="NCBI Taxonomy" id="1291555"/>
    <lineage>
        <taxon>Bacteria</taxon>
        <taxon>Bacillati</taxon>
        <taxon>Actinomycetota</taxon>
        <taxon>Actinomycetes</taxon>
        <taxon>Streptosporangiales</taxon>
        <taxon>Streptosporangiaceae</taxon>
        <taxon>Nonomuraea</taxon>
    </lineage>
</organism>
<evidence type="ECO:0000313" key="2">
    <source>
        <dbReference type="EMBL" id="MFD1545156.1"/>
    </source>
</evidence>
<feature type="transmembrane region" description="Helical" evidence="1">
    <location>
        <begin position="431"/>
        <end position="450"/>
    </location>
</feature>
<keyword evidence="1" id="KW-0472">Membrane</keyword>
<evidence type="ECO:0000256" key="1">
    <source>
        <dbReference type="SAM" id="Phobius"/>
    </source>
</evidence>
<comment type="caution">
    <text evidence="2">The sequence shown here is derived from an EMBL/GenBank/DDBJ whole genome shotgun (WGS) entry which is preliminary data.</text>
</comment>
<protein>
    <recommendedName>
        <fullName evidence="4">Tetratricopeptide repeat protein</fullName>
    </recommendedName>
</protein>
<accession>A0ABW4GS68</accession>
<feature type="transmembrane region" description="Helical" evidence="1">
    <location>
        <begin position="260"/>
        <end position="284"/>
    </location>
</feature>
<dbReference type="Proteomes" id="UP001597097">
    <property type="component" value="Unassembled WGS sequence"/>
</dbReference>
<evidence type="ECO:0000313" key="3">
    <source>
        <dbReference type="Proteomes" id="UP001597097"/>
    </source>
</evidence>
<keyword evidence="1" id="KW-1133">Transmembrane helix</keyword>
<reference evidence="3" key="1">
    <citation type="journal article" date="2019" name="Int. J. Syst. Evol. Microbiol.">
        <title>The Global Catalogue of Microorganisms (GCM) 10K type strain sequencing project: providing services to taxonomists for standard genome sequencing and annotation.</title>
        <authorList>
            <consortium name="The Broad Institute Genomics Platform"/>
            <consortium name="The Broad Institute Genome Sequencing Center for Infectious Disease"/>
            <person name="Wu L."/>
            <person name="Ma J."/>
        </authorList>
    </citation>
    <scope>NUCLEOTIDE SEQUENCE [LARGE SCALE GENOMIC DNA]</scope>
    <source>
        <strain evidence="3">CGMCC 1.15399</strain>
    </source>
</reference>
<feature type="transmembrane region" description="Helical" evidence="1">
    <location>
        <begin position="296"/>
        <end position="319"/>
    </location>
</feature>
<dbReference type="EMBL" id="JBHUCM010000047">
    <property type="protein sequence ID" value="MFD1545156.1"/>
    <property type="molecule type" value="Genomic_DNA"/>
</dbReference>